<keyword evidence="1" id="KW-0378">Hydrolase</keyword>
<dbReference type="OrthoDB" id="2599194at2"/>
<keyword evidence="2" id="KW-1185">Reference proteome</keyword>
<dbReference type="InterPro" id="IPR011463">
    <property type="entry name" value="DUF1569"/>
</dbReference>
<accession>A0A2W7QPR0</accession>
<proteinExistence type="predicted"/>
<dbReference type="AlphaFoldDB" id="A0A2W7QPR0"/>
<dbReference type="Proteomes" id="UP000248882">
    <property type="component" value="Unassembled WGS sequence"/>
</dbReference>
<dbReference type="GO" id="GO:0016787">
    <property type="term" value="F:hydrolase activity"/>
    <property type="evidence" value="ECO:0007669"/>
    <property type="project" value="UniProtKB-KW"/>
</dbReference>
<dbReference type="EMBL" id="QKZT01000011">
    <property type="protein sequence ID" value="PZX50493.1"/>
    <property type="molecule type" value="Genomic_DNA"/>
</dbReference>
<sequence length="148" mass="17445">MDSKLIEKKLKNLKADTPAQFGIMTPQHMVEHLTITVKISYNRIKIPEFELSEKQKFQKRALLETSMEFPRGVLAPGVKAGDLHPLRSVDLDEAKQQLVDSIVAYNEFFAYEPNIDTIHPRFSRLNHEEWEKFHTKHFMHHFKQFGIW</sequence>
<reference evidence="1 2" key="1">
    <citation type="submission" date="2018-06" db="EMBL/GenBank/DDBJ databases">
        <title>Genomic Encyclopedia of Archaeal and Bacterial Type Strains, Phase II (KMG-II): from individual species to whole genera.</title>
        <authorList>
            <person name="Goeker M."/>
        </authorList>
    </citation>
    <scope>NUCLEOTIDE SEQUENCE [LARGE SCALE GENOMIC DNA]</scope>
    <source>
        <strain evidence="1 2">DSM 19830</strain>
    </source>
</reference>
<protein>
    <submittedName>
        <fullName evidence="1">Oxepin-CoA hydrolase/3-oxo-5,6-dehydrosuberyl-CoA semialdehyde dehydrogenase</fullName>
    </submittedName>
</protein>
<dbReference type="RefSeq" id="WP_111320045.1">
    <property type="nucleotide sequence ID" value="NZ_QKZT01000011.1"/>
</dbReference>
<evidence type="ECO:0000313" key="1">
    <source>
        <dbReference type="EMBL" id="PZX50493.1"/>
    </source>
</evidence>
<gene>
    <name evidence="1" type="ORF">LV85_02592</name>
</gene>
<evidence type="ECO:0000313" key="2">
    <source>
        <dbReference type="Proteomes" id="UP000248882"/>
    </source>
</evidence>
<comment type="caution">
    <text evidence="1">The sequence shown here is derived from an EMBL/GenBank/DDBJ whole genome shotgun (WGS) entry which is preliminary data.</text>
</comment>
<dbReference type="Pfam" id="PF07606">
    <property type="entry name" value="DUF1569"/>
    <property type="match status" value="1"/>
</dbReference>
<organism evidence="1 2">
    <name type="scientific">Algoriphagus chordae</name>
    <dbReference type="NCBI Taxonomy" id="237019"/>
    <lineage>
        <taxon>Bacteria</taxon>
        <taxon>Pseudomonadati</taxon>
        <taxon>Bacteroidota</taxon>
        <taxon>Cytophagia</taxon>
        <taxon>Cytophagales</taxon>
        <taxon>Cyclobacteriaceae</taxon>
        <taxon>Algoriphagus</taxon>
    </lineage>
</organism>
<name>A0A2W7QPR0_9BACT</name>